<protein>
    <submittedName>
        <fullName evidence="1">Uncharacterized protein</fullName>
    </submittedName>
</protein>
<dbReference type="Proteomes" id="UP000054047">
    <property type="component" value="Unassembled WGS sequence"/>
</dbReference>
<evidence type="ECO:0000313" key="1">
    <source>
        <dbReference type="EMBL" id="KIH63726.1"/>
    </source>
</evidence>
<proteinExistence type="predicted"/>
<reference evidence="1 2" key="1">
    <citation type="submission" date="2013-12" db="EMBL/GenBank/DDBJ databases">
        <title>Draft genome of the parsitic nematode Ancylostoma duodenale.</title>
        <authorList>
            <person name="Mitreva M."/>
        </authorList>
    </citation>
    <scope>NUCLEOTIDE SEQUENCE [LARGE SCALE GENOMIC DNA]</scope>
    <source>
        <strain evidence="1 2">Zhejiang</strain>
    </source>
</reference>
<dbReference type="PANTHER" id="PTHR10492">
    <property type="match status" value="1"/>
</dbReference>
<sequence>MGDLMDVFGEQIINMGNLSEKADLVPRNLDVNRINGEALDKLPGQLRVYRSIDEVLNDQQCEYEYSGEFLNSLAPAGVPPHALRLKKKRL</sequence>
<dbReference type="EMBL" id="KN728472">
    <property type="protein sequence ID" value="KIH63726.1"/>
    <property type="molecule type" value="Genomic_DNA"/>
</dbReference>
<evidence type="ECO:0000313" key="2">
    <source>
        <dbReference type="Proteomes" id="UP000054047"/>
    </source>
</evidence>
<dbReference type="PANTHER" id="PTHR10492:SF57">
    <property type="entry name" value="ATP-DEPENDENT DNA HELICASE"/>
    <property type="match status" value="1"/>
</dbReference>
<name>A0A0C2H2P3_9BILA</name>
<dbReference type="OrthoDB" id="5869860at2759"/>
<dbReference type="AlphaFoldDB" id="A0A0C2H2P3"/>
<keyword evidence="2" id="KW-1185">Reference proteome</keyword>
<organism evidence="1 2">
    <name type="scientific">Ancylostoma duodenale</name>
    <dbReference type="NCBI Taxonomy" id="51022"/>
    <lineage>
        <taxon>Eukaryota</taxon>
        <taxon>Metazoa</taxon>
        <taxon>Ecdysozoa</taxon>
        <taxon>Nematoda</taxon>
        <taxon>Chromadorea</taxon>
        <taxon>Rhabditida</taxon>
        <taxon>Rhabditina</taxon>
        <taxon>Rhabditomorpha</taxon>
        <taxon>Strongyloidea</taxon>
        <taxon>Ancylostomatidae</taxon>
        <taxon>Ancylostomatinae</taxon>
        <taxon>Ancylostoma</taxon>
    </lineage>
</organism>
<gene>
    <name evidence="1" type="ORF">ANCDUO_05968</name>
</gene>
<accession>A0A0C2H2P3</accession>